<dbReference type="PANTHER" id="PTHR30547:SF0">
    <property type="entry name" value="BLR8175 PROTEIN"/>
    <property type="match status" value="1"/>
</dbReference>
<proteinExistence type="predicted"/>
<dbReference type="AlphaFoldDB" id="A0A378K1X3"/>
<protein>
    <submittedName>
        <fullName evidence="2">Phage-related integrase</fullName>
    </submittedName>
</protein>
<dbReference type="Pfam" id="PF06250">
    <property type="entry name" value="YhcG_C"/>
    <property type="match status" value="1"/>
</dbReference>
<dbReference type="EMBL" id="UGOL01000001">
    <property type="protein sequence ID" value="STX78193.1"/>
    <property type="molecule type" value="Genomic_DNA"/>
</dbReference>
<reference evidence="2 3" key="1">
    <citation type="submission" date="2018-06" db="EMBL/GenBank/DDBJ databases">
        <authorList>
            <consortium name="Pathogen Informatics"/>
            <person name="Doyle S."/>
        </authorList>
    </citation>
    <scope>NUCLEOTIDE SEQUENCE [LARGE SCALE GENOMIC DNA]</scope>
    <source>
        <strain evidence="2 3">NCTC12000</strain>
    </source>
</reference>
<evidence type="ECO:0000313" key="2">
    <source>
        <dbReference type="EMBL" id="STX78193.1"/>
    </source>
</evidence>
<dbReference type="PANTHER" id="PTHR30547">
    <property type="entry name" value="UNCHARACTERIZED PROTEIN YHCG-RELATED"/>
    <property type="match status" value="1"/>
</dbReference>
<dbReference type="InterPro" id="IPR053148">
    <property type="entry name" value="PD-DEXK-like_domain"/>
</dbReference>
<dbReference type="Proteomes" id="UP000254631">
    <property type="component" value="Unassembled WGS sequence"/>
</dbReference>
<dbReference type="InterPro" id="IPR009362">
    <property type="entry name" value="YhcG_C"/>
</dbReference>
<evidence type="ECO:0000313" key="3">
    <source>
        <dbReference type="Proteomes" id="UP000254631"/>
    </source>
</evidence>
<sequence>MPQKDCILNLPGYSIKKVGGENPVKRLSQTRAWYRVERRQSFIKAHERSVENALIIHVRDFLIELGQGFAFVGSQVLLTFDDQLRKPGNNQTIGILLCKSKNKVMAEYALRNISAPIGVSEYTLSKSIPTDLKGSLLTIEEIEAELNESVKED</sequence>
<accession>A0A378K1X3</accession>
<organism evidence="2 3">
    <name type="scientific">Legionella pneumophila</name>
    <dbReference type="NCBI Taxonomy" id="446"/>
    <lineage>
        <taxon>Bacteria</taxon>
        <taxon>Pseudomonadati</taxon>
        <taxon>Pseudomonadota</taxon>
        <taxon>Gammaproteobacteria</taxon>
        <taxon>Legionellales</taxon>
        <taxon>Legionellaceae</taxon>
        <taxon>Legionella</taxon>
    </lineage>
</organism>
<gene>
    <name evidence="2" type="ORF">NCTC12000_00068</name>
</gene>
<evidence type="ECO:0000259" key="1">
    <source>
        <dbReference type="Pfam" id="PF06250"/>
    </source>
</evidence>
<name>A0A378K1X3_LEGPN</name>
<feature type="domain" description="YhcG PDDEXK nuclease" evidence="1">
    <location>
        <begin position="79"/>
        <end position="136"/>
    </location>
</feature>